<dbReference type="PROSITE" id="PS00136">
    <property type="entry name" value="SUBTILASE_ASP"/>
    <property type="match status" value="1"/>
</dbReference>
<dbReference type="PROSITE" id="PS51892">
    <property type="entry name" value="SUBTILASE"/>
    <property type="match status" value="1"/>
</dbReference>
<dbReference type="PANTHER" id="PTHR43399:SF4">
    <property type="entry name" value="CELL WALL-ASSOCIATED PROTEASE"/>
    <property type="match status" value="1"/>
</dbReference>
<accession>A0ABW0X6F8</accession>
<evidence type="ECO:0000256" key="6">
    <source>
        <dbReference type="SAM" id="Phobius"/>
    </source>
</evidence>
<evidence type="ECO:0000259" key="7">
    <source>
        <dbReference type="Pfam" id="PF00082"/>
    </source>
</evidence>
<dbReference type="InterPro" id="IPR051048">
    <property type="entry name" value="Peptidase_S8/S53_subtilisin"/>
</dbReference>
<dbReference type="PANTHER" id="PTHR43399">
    <property type="entry name" value="SUBTILISIN-RELATED"/>
    <property type="match status" value="1"/>
</dbReference>
<dbReference type="Proteomes" id="UP001595975">
    <property type="component" value="Unassembled WGS sequence"/>
</dbReference>
<dbReference type="SUPFAM" id="SSF52743">
    <property type="entry name" value="Subtilisin-like"/>
    <property type="match status" value="1"/>
</dbReference>
<keyword evidence="4 5" id="KW-0720">Serine protease</keyword>
<dbReference type="InterPro" id="IPR015500">
    <property type="entry name" value="Peptidase_S8_subtilisin-rel"/>
</dbReference>
<feature type="active site" description="Charge relay system" evidence="5">
    <location>
        <position position="46"/>
    </location>
</feature>
<dbReference type="InterPro" id="IPR023827">
    <property type="entry name" value="Peptidase_S8_Asp-AS"/>
</dbReference>
<feature type="domain" description="Peptidase S8/S53" evidence="7">
    <location>
        <begin position="37"/>
        <end position="288"/>
    </location>
</feature>
<dbReference type="RefSeq" id="WP_380226404.1">
    <property type="nucleotide sequence ID" value="NZ_JBHSOF010000020.1"/>
</dbReference>
<reference evidence="9" key="1">
    <citation type="journal article" date="2019" name="Int. J. Syst. Evol. Microbiol.">
        <title>The Global Catalogue of Microorganisms (GCM) 10K type strain sequencing project: providing services to taxonomists for standard genome sequencing and annotation.</title>
        <authorList>
            <consortium name="The Broad Institute Genomics Platform"/>
            <consortium name="The Broad Institute Genome Sequencing Center for Infectious Disease"/>
            <person name="Wu L."/>
            <person name="Ma J."/>
        </authorList>
    </citation>
    <scope>NUCLEOTIDE SEQUENCE [LARGE SCALE GENOMIC DNA]</scope>
    <source>
        <strain evidence="9">CGMCC 4.1437</strain>
    </source>
</reference>
<evidence type="ECO:0000256" key="3">
    <source>
        <dbReference type="ARBA" id="ARBA00022801"/>
    </source>
</evidence>
<keyword evidence="6" id="KW-0472">Membrane</keyword>
<keyword evidence="3 5" id="KW-0378">Hydrolase</keyword>
<evidence type="ECO:0000256" key="4">
    <source>
        <dbReference type="ARBA" id="ARBA00022825"/>
    </source>
</evidence>
<comment type="caution">
    <text evidence="8">The sequence shown here is derived from an EMBL/GenBank/DDBJ whole genome shotgun (WGS) entry which is preliminary data.</text>
</comment>
<keyword evidence="2 5" id="KW-0645">Protease</keyword>
<gene>
    <name evidence="8" type="ORF">ACFP3U_17150</name>
</gene>
<dbReference type="PRINTS" id="PR00723">
    <property type="entry name" value="SUBTILISIN"/>
</dbReference>
<evidence type="ECO:0000313" key="8">
    <source>
        <dbReference type="EMBL" id="MFC5664709.1"/>
    </source>
</evidence>
<dbReference type="Pfam" id="PF00082">
    <property type="entry name" value="Peptidase_S8"/>
    <property type="match status" value="1"/>
</dbReference>
<feature type="active site" description="Charge relay system" evidence="5">
    <location>
        <position position="80"/>
    </location>
</feature>
<keyword evidence="6" id="KW-0812">Transmembrane</keyword>
<dbReference type="Gene3D" id="3.40.50.200">
    <property type="entry name" value="Peptidase S8/S53 domain"/>
    <property type="match status" value="1"/>
</dbReference>
<keyword evidence="9" id="KW-1185">Reference proteome</keyword>
<evidence type="ECO:0000256" key="2">
    <source>
        <dbReference type="ARBA" id="ARBA00022670"/>
    </source>
</evidence>
<keyword evidence="6" id="KW-1133">Transmembrane helix</keyword>
<feature type="transmembrane region" description="Helical" evidence="6">
    <location>
        <begin position="354"/>
        <end position="377"/>
    </location>
</feature>
<protein>
    <submittedName>
        <fullName evidence="8">S8 family serine peptidase</fullName>
    </submittedName>
</protein>
<dbReference type="EMBL" id="JBHSOF010000020">
    <property type="protein sequence ID" value="MFC5664709.1"/>
    <property type="molecule type" value="Genomic_DNA"/>
</dbReference>
<feature type="active site" description="Charge relay system" evidence="5">
    <location>
        <position position="238"/>
    </location>
</feature>
<organism evidence="8 9">
    <name type="scientific">Kitasatospora misakiensis</name>
    <dbReference type="NCBI Taxonomy" id="67330"/>
    <lineage>
        <taxon>Bacteria</taxon>
        <taxon>Bacillati</taxon>
        <taxon>Actinomycetota</taxon>
        <taxon>Actinomycetes</taxon>
        <taxon>Kitasatosporales</taxon>
        <taxon>Streptomycetaceae</taxon>
        <taxon>Kitasatospora</taxon>
    </lineage>
</organism>
<dbReference type="InterPro" id="IPR000209">
    <property type="entry name" value="Peptidase_S8/S53_dom"/>
</dbReference>
<proteinExistence type="inferred from homology"/>
<evidence type="ECO:0000256" key="5">
    <source>
        <dbReference type="PROSITE-ProRule" id="PRU01240"/>
    </source>
</evidence>
<name>A0ABW0X6F8_9ACTN</name>
<sequence length="408" mass="41024">MLAATGAPVASADGVRDAQWPLATYRAESAIWPASQGDGVTVAVIDTGVLKDHQDLTGQVLAGTDFTGQNTDGSVDADGHGTGMASLIAGHGHGAGAGIMGLAPKAKILPVRISLGDDPPSSRSEIARAIRYAVDHGAKVVNMSIGGLSGSDPEERAAVKYAVDKDVVLVAGTGNETTSVEYPAAFPGVVAVGAVDRNGVLWSKSNVGPETTLVAPGADIPRASAKSTSGQGIANGTSDATAYVSAAAALIRAKYPDLSAGQVINRMIKSAAAPGDGSAVPSNRYGYGVLAPGKALEVNPAVDGGPRENPLVGRVESQGGVSTGAGSVPPSEEVWESPPAAPPVAAAGNRGVRWVLVAAVGVAGVMLVGGVAVALVVRGRRRRERAAAAAAATYQGYPPQQQWPPYQR</sequence>
<dbReference type="InterPro" id="IPR036852">
    <property type="entry name" value="Peptidase_S8/S53_dom_sf"/>
</dbReference>
<comment type="similarity">
    <text evidence="1 5">Belongs to the peptidase S8 family.</text>
</comment>
<evidence type="ECO:0000313" key="9">
    <source>
        <dbReference type="Proteomes" id="UP001595975"/>
    </source>
</evidence>
<evidence type="ECO:0000256" key="1">
    <source>
        <dbReference type="ARBA" id="ARBA00011073"/>
    </source>
</evidence>